<dbReference type="OrthoDB" id="8410854at2"/>
<organism evidence="2 3">
    <name type="scientific">Agrobacterium rubi TR3 = NBRC 13261</name>
    <dbReference type="NCBI Taxonomy" id="1368415"/>
    <lineage>
        <taxon>Bacteria</taxon>
        <taxon>Pseudomonadati</taxon>
        <taxon>Pseudomonadota</taxon>
        <taxon>Alphaproteobacteria</taxon>
        <taxon>Hyphomicrobiales</taxon>
        <taxon>Rhizobiaceae</taxon>
        <taxon>Rhizobium/Agrobacterium group</taxon>
        <taxon>Agrobacterium</taxon>
    </lineage>
</organism>
<keyword evidence="1" id="KW-1133">Transmembrane helix</keyword>
<keyword evidence="1" id="KW-0472">Membrane</keyword>
<feature type="transmembrane region" description="Helical" evidence="1">
    <location>
        <begin position="24"/>
        <end position="44"/>
    </location>
</feature>
<dbReference type="Proteomes" id="UP000028701">
    <property type="component" value="Unassembled WGS sequence"/>
</dbReference>
<gene>
    <name evidence="2" type="ORF">RRU01S_08_00420</name>
</gene>
<sequence length="249" mass="27071">MSETEAEPVTVRARIPSSLFYERLLLLVAAVFMFAAGSCVYDIISLPVPAPSNTVSFLSALLHSAVFSFHSIVILNSLIYFGRLFDAPPIKPEREKWDFPGWILEQPFFGIFLGLFLFSSPFLIAIGLSGVAYLLAVGLVLYLTPRLMAKGYLGYGLLSALCLAAGFILAALITRTPDTSMCVDDKVVPLRSGAAVPCDVYSFVDKVDGMIIKHGQSSIFVPLKDLAPHEITALGPGSWLIRGEIRPID</sequence>
<feature type="transmembrane region" description="Helical" evidence="1">
    <location>
        <begin position="56"/>
        <end position="81"/>
    </location>
</feature>
<protein>
    <submittedName>
        <fullName evidence="2">Uncharacterized protein</fullName>
    </submittedName>
</protein>
<evidence type="ECO:0000313" key="3">
    <source>
        <dbReference type="Proteomes" id="UP000028701"/>
    </source>
</evidence>
<dbReference type="AlphaFoldDB" id="A0A081CTZ3"/>
<dbReference type="EMBL" id="BBJU01000008">
    <property type="protein sequence ID" value="GAK70139.1"/>
    <property type="molecule type" value="Genomic_DNA"/>
</dbReference>
<keyword evidence="1" id="KW-0812">Transmembrane</keyword>
<reference evidence="2 3" key="1">
    <citation type="submission" date="2014-08" db="EMBL/GenBank/DDBJ databases">
        <title>Whole genome shotgun sequence of Rhizobium rubi NBRC 13261.</title>
        <authorList>
            <person name="Katano-Makiyama Y."/>
            <person name="Hosoyama A."/>
            <person name="Hashimoto M."/>
            <person name="Hosoyama Y."/>
            <person name="Noguchi M."/>
            <person name="Tsuchikane K."/>
            <person name="Uohara A."/>
            <person name="Ohji S."/>
            <person name="Ichikawa N."/>
            <person name="Kimura A."/>
            <person name="Yamazoe A."/>
            <person name="Fujita N."/>
        </authorList>
    </citation>
    <scope>NUCLEOTIDE SEQUENCE [LARGE SCALE GENOMIC DNA]</scope>
    <source>
        <strain evidence="2 3">NBRC 13261</strain>
    </source>
</reference>
<feature type="transmembrane region" description="Helical" evidence="1">
    <location>
        <begin position="152"/>
        <end position="173"/>
    </location>
</feature>
<comment type="caution">
    <text evidence="2">The sequence shown here is derived from an EMBL/GenBank/DDBJ whole genome shotgun (WGS) entry which is preliminary data.</text>
</comment>
<name>A0A081CTZ3_9HYPH</name>
<proteinExistence type="predicted"/>
<evidence type="ECO:0000256" key="1">
    <source>
        <dbReference type="SAM" id="Phobius"/>
    </source>
</evidence>
<accession>A0A081CTZ3</accession>
<dbReference type="RefSeq" id="WP_131367774.1">
    <property type="nucleotide sequence ID" value="NZ_BBJU01000008.1"/>
</dbReference>
<feature type="transmembrane region" description="Helical" evidence="1">
    <location>
        <begin position="124"/>
        <end position="143"/>
    </location>
</feature>
<evidence type="ECO:0000313" key="2">
    <source>
        <dbReference type="EMBL" id="GAK70139.1"/>
    </source>
</evidence>
<feature type="transmembrane region" description="Helical" evidence="1">
    <location>
        <begin position="102"/>
        <end position="118"/>
    </location>
</feature>